<accession>A0A6A4NDV2</accession>
<keyword evidence="2" id="KW-1185">Reference proteome</keyword>
<name>A0A6A4NDV2_LUPAL</name>
<dbReference type="Proteomes" id="UP000447434">
    <property type="component" value="Chromosome 25"/>
</dbReference>
<comment type="caution">
    <text evidence="1">The sequence shown here is derived from an EMBL/GenBank/DDBJ whole genome shotgun (WGS) entry which is preliminary data.</text>
</comment>
<gene>
    <name evidence="1" type="ORF">Lalb_Chr25g0282681</name>
</gene>
<sequence length="46" mass="5335">MHCRVQFKRNLGQYRLFPGACGSELVPLKRSRRSCTSLPPSGVWEW</sequence>
<reference evidence="2" key="1">
    <citation type="journal article" date="2020" name="Nat. Commun.">
        <title>Genome sequence of the cluster root forming white lupin.</title>
        <authorList>
            <person name="Hufnagel B."/>
            <person name="Marques A."/>
            <person name="Soriano A."/>
            <person name="Marques L."/>
            <person name="Divol F."/>
            <person name="Doumas P."/>
            <person name="Sallet E."/>
            <person name="Mancinotti D."/>
            <person name="Carrere S."/>
            <person name="Marande W."/>
            <person name="Arribat S."/>
            <person name="Keller J."/>
            <person name="Huneau C."/>
            <person name="Blein T."/>
            <person name="Aime D."/>
            <person name="Laguerre M."/>
            <person name="Taylor J."/>
            <person name="Schubert V."/>
            <person name="Nelson M."/>
            <person name="Geu-Flores F."/>
            <person name="Crespi M."/>
            <person name="Gallardo-Guerrero K."/>
            <person name="Delaux P.-M."/>
            <person name="Salse J."/>
            <person name="Berges H."/>
            <person name="Guyot R."/>
            <person name="Gouzy J."/>
            <person name="Peret B."/>
        </authorList>
    </citation>
    <scope>NUCLEOTIDE SEQUENCE [LARGE SCALE GENOMIC DNA]</scope>
    <source>
        <strain evidence="2">cv. Amiga</strain>
    </source>
</reference>
<dbReference type="AlphaFoldDB" id="A0A6A4NDV2"/>
<protein>
    <submittedName>
        <fullName evidence="1">Uncharacterized protein</fullName>
    </submittedName>
</protein>
<proteinExistence type="predicted"/>
<evidence type="ECO:0000313" key="2">
    <source>
        <dbReference type="Proteomes" id="UP000447434"/>
    </source>
</evidence>
<dbReference type="EMBL" id="WOCE01000025">
    <property type="protein sequence ID" value="KAE9584838.1"/>
    <property type="molecule type" value="Genomic_DNA"/>
</dbReference>
<organism evidence="1 2">
    <name type="scientific">Lupinus albus</name>
    <name type="common">White lupine</name>
    <name type="synonym">Lupinus termis</name>
    <dbReference type="NCBI Taxonomy" id="3870"/>
    <lineage>
        <taxon>Eukaryota</taxon>
        <taxon>Viridiplantae</taxon>
        <taxon>Streptophyta</taxon>
        <taxon>Embryophyta</taxon>
        <taxon>Tracheophyta</taxon>
        <taxon>Spermatophyta</taxon>
        <taxon>Magnoliopsida</taxon>
        <taxon>eudicotyledons</taxon>
        <taxon>Gunneridae</taxon>
        <taxon>Pentapetalae</taxon>
        <taxon>rosids</taxon>
        <taxon>fabids</taxon>
        <taxon>Fabales</taxon>
        <taxon>Fabaceae</taxon>
        <taxon>Papilionoideae</taxon>
        <taxon>50 kb inversion clade</taxon>
        <taxon>genistoids sensu lato</taxon>
        <taxon>core genistoids</taxon>
        <taxon>Genisteae</taxon>
        <taxon>Lupinus</taxon>
    </lineage>
</organism>
<evidence type="ECO:0000313" key="1">
    <source>
        <dbReference type="EMBL" id="KAE9584838.1"/>
    </source>
</evidence>